<dbReference type="PROSITE" id="PS00022">
    <property type="entry name" value="EGF_1"/>
    <property type="match status" value="2"/>
</dbReference>
<evidence type="ECO:0000259" key="8">
    <source>
        <dbReference type="PROSITE" id="PS50026"/>
    </source>
</evidence>
<keyword evidence="5" id="KW-0325">Glycoprotein</keyword>
<feature type="domain" description="EGF-like" evidence="8">
    <location>
        <begin position="7"/>
        <end position="44"/>
    </location>
</feature>
<evidence type="ECO:0000256" key="2">
    <source>
        <dbReference type="ARBA" id="ARBA00022729"/>
    </source>
</evidence>
<organism evidence="9 10">
    <name type="scientific">Acipenser ruthenus</name>
    <name type="common">Sterlet sturgeon</name>
    <dbReference type="NCBI Taxonomy" id="7906"/>
    <lineage>
        <taxon>Eukaryota</taxon>
        <taxon>Metazoa</taxon>
        <taxon>Chordata</taxon>
        <taxon>Craniata</taxon>
        <taxon>Vertebrata</taxon>
        <taxon>Euteleostomi</taxon>
        <taxon>Actinopterygii</taxon>
        <taxon>Chondrostei</taxon>
        <taxon>Acipenseriformes</taxon>
        <taxon>Acipenseridae</taxon>
        <taxon>Acipenser</taxon>
    </lineage>
</organism>
<feature type="domain" description="EGF-like" evidence="8">
    <location>
        <begin position="46"/>
        <end position="82"/>
    </location>
</feature>
<evidence type="ECO:0000256" key="7">
    <source>
        <dbReference type="SAM" id="Phobius"/>
    </source>
</evidence>
<keyword evidence="10" id="KW-1185">Reference proteome</keyword>
<evidence type="ECO:0000256" key="5">
    <source>
        <dbReference type="ARBA" id="ARBA00023180"/>
    </source>
</evidence>
<dbReference type="Gene3D" id="2.10.25.10">
    <property type="entry name" value="Laminin"/>
    <property type="match status" value="2"/>
</dbReference>
<evidence type="ECO:0000256" key="6">
    <source>
        <dbReference type="PROSITE-ProRule" id="PRU00076"/>
    </source>
</evidence>
<dbReference type="Proteomes" id="UP000289886">
    <property type="component" value="Unassembled WGS sequence"/>
</dbReference>
<dbReference type="SMART" id="SM00181">
    <property type="entry name" value="EGF"/>
    <property type="match status" value="2"/>
</dbReference>
<accession>A0A444U3H3</accession>
<gene>
    <name evidence="9" type="ORF">EOD39_2200</name>
</gene>
<dbReference type="PROSITE" id="PS01186">
    <property type="entry name" value="EGF_2"/>
    <property type="match status" value="1"/>
</dbReference>
<dbReference type="PROSITE" id="PS50026">
    <property type="entry name" value="EGF_3"/>
    <property type="match status" value="2"/>
</dbReference>
<protein>
    <submittedName>
        <fullName evidence="9">Protein crumbs-like 2</fullName>
    </submittedName>
</protein>
<dbReference type="PRINTS" id="PR00010">
    <property type="entry name" value="EGFBLOOD"/>
</dbReference>
<name>A0A444U3H3_ACIRT</name>
<reference evidence="9 10" key="1">
    <citation type="submission" date="2019-01" db="EMBL/GenBank/DDBJ databases">
        <title>Draft Genome and Complete Hox-Cluster Characterization of the Sterlet Sturgeon (Acipenser ruthenus).</title>
        <authorList>
            <person name="Wei Q."/>
        </authorList>
    </citation>
    <scope>NUCLEOTIDE SEQUENCE [LARGE SCALE GENOMIC DNA]</scope>
    <source>
        <strain evidence="9">WHYD16114868_AA</strain>
        <tissue evidence="9">Blood</tissue>
    </source>
</reference>
<comment type="caution">
    <text evidence="9">The sequence shown here is derived from an EMBL/GenBank/DDBJ whole genome shotgun (WGS) entry which is preliminary data.</text>
</comment>
<feature type="disulfide bond" evidence="6">
    <location>
        <begin position="34"/>
        <end position="43"/>
    </location>
</feature>
<dbReference type="Pfam" id="PF00008">
    <property type="entry name" value="EGF"/>
    <property type="match status" value="1"/>
</dbReference>
<feature type="transmembrane region" description="Helical" evidence="7">
    <location>
        <begin position="92"/>
        <end position="118"/>
    </location>
</feature>
<dbReference type="GO" id="GO:0005112">
    <property type="term" value="F:Notch binding"/>
    <property type="evidence" value="ECO:0007669"/>
    <property type="project" value="TreeGrafter"/>
</dbReference>
<keyword evidence="7" id="KW-0812">Transmembrane</keyword>
<dbReference type="FunFam" id="2.10.25.10:FF:000472">
    <property type="entry name" value="Uncharacterized protein, isoform A"/>
    <property type="match status" value="1"/>
</dbReference>
<comment type="caution">
    <text evidence="6">Lacks conserved residue(s) required for the propagation of feature annotation.</text>
</comment>
<dbReference type="EMBL" id="SCEB01215411">
    <property type="protein sequence ID" value="RXM29701.1"/>
    <property type="molecule type" value="Genomic_DNA"/>
</dbReference>
<keyword evidence="7" id="KW-1133">Transmembrane helix</keyword>
<keyword evidence="4 6" id="KW-1015">Disulfide bond</keyword>
<keyword evidence="1 6" id="KW-0245">EGF-like domain</keyword>
<dbReference type="SMART" id="SM00179">
    <property type="entry name" value="EGF_CA"/>
    <property type="match status" value="2"/>
</dbReference>
<evidence type="ECO:0000313" key="9">
    <source>
        <dbReference type="EMBL" id="RXM29701.1"/>
    </source>
</evidence>
<dbReference type="GO" id="GO:0045597">
    <property type="term" value="P:positive regulation of cell differentiation"/>
    <property type="evidence" value="ECO:0007669"/>
    <property type="project" value="UniProtKB-ARBA"/>
</dbReference>
<dbReference type="InterPro" id="IPR000152">
    <property type="entry name" value="EGF-type_Asp/Asn_hydroxyl_site"/>
</dbReference>
<evidence type="ECO:0000256" key="4">
    <source>
        <dbReference type="ARBA" id="ARBA00023157"/>
    </source>
</evidence>
<dbReference type="InterPro" id="IPR018097">
    <property type="entry name" value="EGF_Ca-bd_CS"/>
</dbReference>
<dbReference type="PANTHER" id="PTHR12916:SF13">
    <property type="entry name" value="SUSHI, VON WILLEBRAND FACTOR TYPE A, EGF AND PENTRAXIN DOMAIN-CONTAINING PROTEIN 1-LIKE"/>
    <property type="match status" value="1"/>
</dbReference>
<evidence type="ECO:0000256" key="1">
    <source>
        <dbReference type="ARBA" id="ARBA00022536"/>
    </source>
</evidence>
<evidence type="ECO:0000313" key="10">
    <source>
        <dbReference type="Proteomes" id="UP000289886"/>
    </source>
</evidence>
<dbReference type="GO" id="GO:1901222">
    <property type="term" value="P:regulation of non-canonical NF-kappaB signal transduction"/>
    <property type="evidence" value="ECO:0007669"/>
    <property type="project" value="UniProtKB-ARBA"/>
</dbReference>
<dbReference type="PROSITE" id="PS01187">
    <property type="entry name" value="EGF_CA"/>
    <property type="match status" value="1"/>
</dbReference>
<dbReference type="GO" id="GO:0007219">
    <property type="term" value="P:Notch signaling pathway"/>
    <property type="evidence" value="ECO:0007669"/>
    <property type="project" value="TreeGrafter"/>
</dbReference>
<dbReference type="PROSITE" id="PS00010">
    <property type="entry name" value="ASX_HYDROXYL"/>
    <property type="match status" value="1"/>
</dbReference>
<dbReference type="SUPFAM" id="SSF57196">
    <property type="entry name" value="EGF/Laminin"/>
    <property type="match status" value="2"/>
</dbReference>
<sequence length="157" mass="17147">MAGWPYPPLQCGKEVWCQNDGDCEDGIWGAKCTCRTGFTGESCETDINECVPNPCLNSGTCRDLVNNYECSCGASYVGQRCETDKQEQTDTIPVVVIAVPVVCGCLLLMIIGLIFMVLTARKRRQSEGTYSPSQQEVAGARLEMGSVLKVPPEERLI</sequence>
<dbReference type="CDD" id="cd00054">
    <property type="entry name" value="EGF_CA"/>
    <property type="match status" value="2"/>
</dbReference>
<evidence type="ECO:0000256" key="3">
    <source>
        <dbReference type="ARBA" id="ARBA00022737"/>
    </source>
</evidence>
<keyword evidence="7" id="KW-0472">Membrane</keyword>
<dbReference type="GO" id="GO:0005509">
    <property type="term" value="F:calcium ion binding"/>
    <property type="evidence" value="ECO:0007669"/>
    <property type="project" value="InterPro"/>
</dbReference>
<keyword evidence="3" id="KW-0677">Repeat</keyword>
<dbReference type="AlphaFoldDB" id="A0A444U3H3"/>
<dbReference type="InterPro" id="IPR000742">
    <property type="entry name" value="EGF"/>
</dbReference>
<dbReference type="InterPro" id="IPR001881">
    <property type="entry name" value="EGF-like_Ca-bd_dom"/>
</dbReference>
<feature type="disulfide bond" evidence="6">
    <location>
        <begin position="72"/>
        <end position="81"/>
    </location>
</feature>
<dbReference type="PANTHER" id="PTHR12916">
    <property type="entry name" value="CYTOCHROME C OXIDASE POLYPEPTIDE VIC-2"/>
    <property type="match status" value="1"/>
</dbReference>
<proteinExistence type="predicted"/>
<keyword evidence="2" id="KW-0732">Signal</keyword>
<dbReference type="GO" id="GO:0060218">
    <property type="term" value="P:hematopoietic stem cell differentiation"/>
    <property type="evidence" value="ECO:0007669"/>
    <property type="project" value="UniProtKB-ARBA"/>
</dbReference>